<keyword evidence="1" id="KW-1133">Transmembrane helix</keyword>
<keyword evidence="4" id="KW-1185">Reference proteome</keyword>
<gene>
    <name evidence="3" type="ORF">FPL14_15920</name>
</gene>
<name>A0A7G5BZY6_9BACL</name>
<protein>
    <submittedName>
        <fullName evidence="3">DUF1648 domain-containing protein</fullName>
    </submittedName>
</protein>
<sequence length="173" mass="19695">MLMVQLKQNQPRIKHDIPVTGQERVLQALTLIAFLWGIGYLIAQWSDLPATVPAHYNGKGEIDRWGSKWELAILPGIGLILYVGLTILSRFPHLYNYPVTITEENAVRQYLLARKMIGWTNLEILVLFSYIEWTSIQSALGKGDGMSMWSIPILLIAIFGTMAIYFVRAFRSK</sequence>
<feature type="transmembrane region" description="Helical" evidence="1">
    <location>
        <begin position="112"/>
        <end position="131"/>
    </location>
</feature>
<evidence type="ECO:0000313" key="3">
    <source>
        <dbReference type="EMBL" id="QMV42520.1"/>
    </source>
</evidence>
<keyword evidence="1" id="KW-0812">Transmembrane</keyword>
<feature type="transmembrane region" description="Helical" evidence="1">
    <location>
        <begin position="25"/>
        <end position="43"/>
    </location>
</feature>
<organism evidence="3 4">
    <name type="scientific">Cohnella cholangitidis</name>
    <dbReference type="NCBI Taxonomy" id="2598458"/>
    <lineage>
        <taxon>Bacteria</taxon>
        <taxon>Bacillati</taxon>
        <taxon>Bacillota</taxon>
        <taxon>Bacilli</taxon>
        <taxon>Bacillales</taxon>
        <taxon>Paenibacillaceae</taxon>
        <taxon>Cohnella</taxon>
    </lineage>
</organism>
<evidence type="ECO:0000256" key="1">
    <source>
        <dbReference type="SAM" id="Phobius"/>
    </source>
</evidence>
<feature type="domain" description="DUF1648" evidence="2">
    <location>
        <begin position="37"/>
        <end position="78"/>
    </location>
</feature>
<feature type="transmembrane region" description="Helical" evidence="1">
    <location>
        <begin position="71"/>
        <end position="91"/>
    </location>
</feature>
<keyword evidence="1" id="KW-0472">Membrane</keyword>
<feature type="transmembrane region" description="Helical" evidence="1">
    <location>
        <begin position="151"/>
        <end position="170"/>
    </location>
</feature>
<dbReference type="Proteomes" id="UP000515679">
    <property type="component" value="Chromosome"/>
</dbReference>
<dbReference type="KEGG" id="cchl:FPL14_15920"/>
<dbReference type="EMBL" id="CP041969">
    <property type="protein sequence ID" value="QMV42520.1"/>
    <property type="molecule type" value="Genomic_DNA"/>
</dbReference>
<reference evidence="3 4" key="1">
    <citation type="submission" date="2019-07" db="EMBL/GenBank/DDBJ databases">
        <authorList>
            <person name="Kim J.K."/>
            <person name="Cheong H.-M."/>
            <person name="Choi Y."/>
            <person name="Hwang K.J."/>
            <person name="Lee S."/>
            <person name="Choi C."/>
        </authorList>
    </citation>
    <scope>NUCLEOTIDE SEQUENCE [LARGE SCALE GENOMIC DNA]</scope>
    <source>
        <strain evidence="3 4">KS 22</strain>
    </source>
</reference>
<proteinExistence type="predicted"/>
<dbReference type="Pfam" id="PF07853">
    <property type="entry name" value="DUF1648"/>
    <property type="match status" value="1"/>
</dbReference>
<evidence type="ECO:0000259" key="2">
    <source>
        <dbReference type="Pfam" id="PF07853"/>
    </source>
</evidence>
<evidence type="ECO:0000313" key="4">
    <source>
        <dbReference type="Proteomes" id="UP000515679"/>
    </source>
</evidence>
<accession>A0A7G5BZY6</accession>
<dbReference type="AlphaFoldDB" id="A0A7G5BZY6"/>
<dbReference type="InterPro" id="IPR012867">
    <property type="entry name" value="DUF1648"/>
</dbReference>